<dbReference type="EMBL" id="CP145607">
    <property type="protein sequence ID" value="WWM70719.1"/>
    <property type="molecule type" value="Genomic_DNA"/>
</dbReference>
<sequence length="338" mass="35659">MRKLFLLATASLAVAAPAVARDGQPYIGLEGGILFPRNQSGDILVDYTTTQSPATPAAPVGPADFRAGNAIRLDYRRGYDVDALLGYDFGPVRVEGEFGYKRAKLDGFTIDNGFVTSLNTALNRPSAVPDPGAPGVRALTASDFTLDGRASIYSGMVNALIDLGNEDGLSFYAGGGAGRARVRFASARDNAWAYQLIAGARYAISDNIDFGLKYRYFMTERLNLTDDSGVNLVGNANRFVVNPANATIVDQTTSAALFTTFDRKFRSHSVLASLTFNFGRSEAPPPPPPPPPPPVQAAPPPPPPATQTCPDGSVVLASDVCPVPPPPPPPPEVAPVRG</sequence>
<feature type="domain" description="Outer membrane protein beta-barrel" evidence="4">
    <location>
        <begin position="6"/>
        <end position="221"/>
    </location>
</feature>
<evidence type="ECO:0000259" key="4">
    <source>
        <dbReference type="Pfam" id="PF13505"/>
    </source>
</evidence>
<reference evidence="5 6" key="1">
    <citation type="submission" date="2024-02" db="EMBL/GenBank/DDBJ databases">
        <title>Full genome sequence of Sphingomonas kaistensis.</title>
        <authorList>
            <person name="Poletto B.L."/>
            <person name="Silva G."/>
            <person name="Galante D."/>
            <person name="Campos K.R."/>
            <person name="Santos M.B.N."/>
            <person name="Sacchi C.T."/>
        </authorList>
    </citation>
    <scope>NUCLEOTIDE SEQUENCE [LARGE SCALE GENOMIC DNA]</scope>
    <source>
        <strain evidence="5 6">MA4R</strain>
    </source>
</reference>
<feature type="chain" id="PRO_5045585298" evidence="3">
    <location>
        <begin position="21"/>
        <end position="338"/>
    </location>
</feature>
<dbReference type="Proteomes" id="UP001382935">
    <property type="component" value="Chromosome"/>
</dbReference>
<evidence type="ECO:0000256" key="3">
    <source>
        <dbReference type="SAM" id="SignalP"/>
    </source>
</evidence>
<accession>A0ABZ2G3V9</accession>
<feature type="compositionally biased region" description="Pro residues" evidence="2">
    <location>
        <begin position="322"/>
        <end position="338"/>
    </location>
</feature>
<keyword evidence="1 3" id="KW-0732">Signal</keyword>
<evidence type="ECO:0000256" key="1">
    <source>
        <dbReference type="ARBA" id="ARBA00022729"/>
    </source>
</evidence>
<dbReference type="InterPro" id="IPR027385">
    <property type="entry name" value="Beta-barrel_OMP"/>
</dbReference>
<protein>
    <submittedName>
        <fullName evidence="5">Outer membrane beta-barrel protein</fullName>
    </submittedName>
</protein>
<feature type="region of interest" description="Disordered" evidence="2">
    <location>
        <begin position="278"/>
        <end position="338"/>
    </location>
</feature>
<evidence type="ECO:0000313" key="6">
    <source>
        <dbReference type="Proteomes" id="UP001382935"/>
    </source>
</evidence>
<evidence type="ECO:0000313" key="5">
    <source>
        <dbReference type="EMBL" id="WWM70719.1"/>
    </source>
</evidence>
<dbReference type="Pfam" id="PF13505">
    <property type="entry name" value="OMP_b-brl"/>
    <property type="match status" value="1"/>
</dbReference>
<feature type="compositionally biased region" description="Pro residues" evidence="2">
    <location>
        <begin position="283"/>
        <end position="305"/>
    </location>
</feature>
<keyword evidence="6" id="KW-1185">Reference proteome</keyword>
<name>A0ABZ2G3V9_9SPHN</name>
<dbReference type="InterPro" id="IPR011250">
    <property type="entry name" value="OMP/PagP_B-barrel"/>
</dbReference>
<dbReference type="PANTHER" id="PTHR23330:SF9">
    <property type="entry name" value="PROLINE-RICH PROTEIN 11"/>
    <property type="match status" value="1"/>
</dbReference>
<dbReference type="Gene3D" id="2.40.160.20">
    <property type="match status" value="1"/>
</dbReference>
<dbReference type="RefSeq" id="WP_338503720.1">
    <property type="nucleotide sequence ID" value="NZ_CP145607.1"/>
</dbReference>
<proteinExistence type="predicted"/>
<feature type="signal peptide" evidence="3">
    <location>
        <begin position="1"/>
        <end position="20"/>
    </location>
</feature>
<dbReference type="PANTHER" id="PTHR23330">
    <property type="entry name" value="P300 TRANSCRIPTIONAL COFACTOR JMY-RELATED"/>
    <property type="match status" value="1"/>
</dbReference>
<evidence type="ECO:0000256" key="2">
    <source>
        <dbReference type="SAM" id="MobiDB-lite"/>
    </source>
</evidence>
<organism evidence="5 6">
    <name type="scientific">Sphingomonas kaistensis</name>
    <dbReference type="NCBI Taxonomy" id="298708"/>
    <lineage>
        <taxon>Bacteria</taxon>
        <taxon>Pseudomonadati</taxon>
        <taxon>Pseudomonadota</taxon>
        <taxon>Alphaproteobacteria</taxon>
        <taxon>Sphingomonadales</taxon>
        <taxon>Sphingomonadaceae</taxon>
        <taxon>Sphingomonas</taxon>
    </lineage>
</organism>
<gene>
    <name evidence="5" type="ORF">V6R86_08540</name>
</gene>
<dbReference type="SUPFAM" id="SSF56925">
    <property type="entry name" value="OMPA-like"/>
    <property type="match status" value="1"/>
</dbReference>